<dbReference type="Pfam" id="PF13424">
    <property type="entry name" value="TPR_12"/>
    <property type="match status" value="1"/>
</dbReference>
<dbReference type="PANTHER" id="PTHR47691:SF3">
    <property type="entry name" value="HTH-TYPE TRANSCRIPTIONAL REGULATOR RV0890C-RELATED"/>
    <property type="match status" value="1"/>
</dbReference>
<dbReference type="InterPro" id="IPR019734">
    <property type="entry name" value="TPR_rpt"/>
</dbReference>
<keyword evidence="2" id="KW-1185">Reference proteome</keyword>
<reference evidence="1" key="2">
    <citation type="submission" date="2020-09" db="EMBL/GenBank/DDBJ databases">
        <authorList>
            <person name="Sun Q."/>
            <person name="Ohkuma M."/>
        </authorList>
    </citation>
    <scope>NUCLEOTIDE SEQUENCE</scope>
    <source>
        <strain evidence="1">JCM 3313</strain>
    </source>
</reference>
<dbReference type="PANTHER" id="PTHR47691">
    <property type="entry name" value="REGULATOR-RELATED"/>
    <property type="match status" value="1"/>
</dbReference>
<comment type="caution">
    <text evidence="1">The sequence shown here is derived from an EMBL/GenBank/DDBJ whole genome shotgun (WGS) entry which is preliminary data.</text>
</comment>
<name>A0A918EES3_9PSEU</name>
<dbReference type="Gene3D" id="1.25.40.10">
    <property type="entry name" value="Tetratricopeptide repeat domain"/>
    <property type="match status" value="2"/>
</dbReference>
<dbReference type="EMBL" id="BMRG01000004">
    <property type="protein sequence ID" value="GGP54940.1"/>
    <property type="molecule type" value="Genomic_DNA"/>
</dbReference>
<proteinExistence type="predicted"/>
<dbReference type="SMART" id="SM00028">
    <property type="entry name" value="TPR"/>
    <property type="match status" value="4"/>
</dbReference>
<protein>
    <recommendedName>
        <fullName evidence="3">Tetratricopeptide repeat protein</fullName>
    </recommendedName>
</protein>
<gene>
    <name evidence="1" type="ORF">GCM10010185_29330</name>
</gene>
<dbReference type="InterPro" id="IPR011990">
    <property type="entry name" value="TPR-like_helical_dom_sf"/>
</dbReference>
<dbReference type="AlphaFoldDB" id="A0A918EES3"/>
<evidence type="ECO:0008006" key="3">
    <source>
        <dbReference type="Google" id="ProtNLM"/>
    </source>
</evidence>
<dbReference type="SUPFAM" id="SSF48452">
    <property type="entry name" value="TPR-like"/>
    <property type="match status" value="2"/>
</dbReference>
<evidence type="ECO:0000313" key="1">
    <source>
        <dbReference type="EMBL" id="GGP54940.1"/>
    </source>
</evidence>
<organism evidence="1 2">
    <name type="scientific">Saccharothrix coeruleofusca</name>
    <dbReference type="NCBI Taxonomy" id="33919"/>
    <lineage>
        <taxon>Bacteria</taxon>
        <taxon>Bacillati</taxon>
        <taxon>Actinomycetota</taxon>
        <taxon>Actinomycetes</taxon>
        <taxon>Pseudonocardiales</taxon>
        <taxon>Pseudonocardiaceae</taxon>
        <taxon>Saccharothrix</taxon>
    </lineage>
</organism>
<sequence length="453" mass="49503">MFSWSYDALSAPAASLFRLMSLHPGPDLPLAALASLAGTGVDRVRGLVRELARAHLVEPDKPDRYRVHDLLRIYARERCDAGETAAVREAAAHRLLDHYAHTAAVADSHMGSPWEPLAITPPPAGVTVHDIGTQEQALAWFADEHAALLAVVAQSAAAGADRHTFRLTRAMATYLDRRGHWRDFADTAHRALDAARRWGDPAALAMAHRLLARASIRLKRFAPAGEHLARALDLFEQLDDDYGRTHTRYALGYLGVLVRDRAQALDHTRAALELAERGGYRNWQAKSLNNIGWCHLEFDEHREALPHCLAALRLFEALGTDPDGHAHVLECLGRACSGVGEPERALEHYRQALALCKRRGNHFTQASTLRFMAAAHQALGRTDAARATLHSALTMLRLLGSPEVAAVREQLSALPAAAVRQPSLGVPCPPCGINCSSDGVGVRCSRPSCCWPY</sequence>
<evidence type="ECO:0000313" key="2">
    <source>
        <dbReference type="Proteomes" id="UP000639606"/>
    </source>
</evidence>
<reference evidence="1" key="1">
    <citation type="journal article" date="2014" name="Int. J. Syst. Evol. Microbiol.">
        <title>Complete genome sequence of Corynebacterium casei LMG S-19264T (=DSM 44701T), isolated from a smear-ripened cheese.</title>
        <authorList>
            <consortium name="US DOE Joint Genome Institute (JGI-PGF)"/>
            <person name="Walter F."/>
            <person name="Albersmeier A."/>
            <person name="Kalinowski J."/>
            <person name="Ruckert C."/>
        </authorList>
    </citation>
    <scope>NUCLEOTIDE SEQUENCE</scope>
    <source>
        <strain evidence="1">JCM 3313</strain>
    </source>
</reference>
<dbReference type="Proteomes" id="UP000639606">
    <property type="component" value="Unassembled WGS sequence"/>
</dbReference>
<accession>A0A918EES3</accession>